<feature type="domain" description="HTH cro/C1-type" evidence="2">
    <location>
        <begin position="41"/>
        <end position="95"/>
    </location>
</feature>
<evidence type="ECO:0000256" key="1">
    <source>
        <dbReference type="SAM" id="MobiDB-lite"/>
    </source>
</evidence>
<feature type="compositionally biased region" description="Low complexity" evidence="1">
    <location>
        <begin position="8"/>
        <end position="21"/>
    </location>
</feature>
<dbReference type="PROSITE" id="PS50943">
    <property type="entry name" value="HTH_CROC1"/>
    <property type="match status" value="1"/>
</dbReference>
<dbReference type="AlphaFoldDB" id="A0AAF1KL56"/>
<dbReference type="CDD" id="cd00093">
    <property type="entry name" value="HTH_XRE"/>
    <property type="match status" value="1"/>
</dbReference>
<dbReference type="EMBL" id="JAAEDH010000036">
    <property type="protein sequence ID" value="MBR0657465.1"/>
    <property type="molecule type" value="Genomic_DNA"/>
</dbReference>
<evidence type="ECO:0000313" key="3">
    <source>
        <dbReference type="EMBL" id="MBR0657465.1"/>
    </source>
</evidence>
<feature type="region of interest" description="Disordered" evidence="1">
    <location>
        <begin position="1"/>
        <end position="38"/>
    </location>
</feature>
<dbReference type="InterPro" id="IPR001387">
    <property type="entry name" value="Cro/C1-type_HTH"/>
</dbReference>
<proteinExistence type="predicted"/>
<dbReference type="Gene3D" id="1.10.260.40">
    <property type="entry name" value="lambda repressor-like DNA-binding domains"/>
    <property type="match status" value="1"/>
</dbReference>
<gene>
    <name evidence="3" type="ORF">GXW79_20490</name>
</gene>
<protein>
    <submittedName>
        <fullName evidence="3">Helix-turn-helix domain-containing protein</fullName>
    </submittedName>
</protein>
<dbReference type="GO" id="GO:0003677">
    <property type="term" value="F:DNA binding"/>
    <property type="evidence" value="ECO:0007669"/>
    <property type="project" value="InterPro"/>
</dbReference>
<dbReference type="Pfam" id="PF01381">
    <property type="entry name" value="HTH_3"/>
    <property type="match status" value="1"/>
</dbReference>
<dbReference type="RefSeq" id="WP_211876327.1">
    <property type="nucleotide sequence ID" value="NZ_JAAEDH010000036.1"/>
</dbReference>
<name>A0AAF1KL56_9PROT</name>
<reference evidence="3" key="2">
    <citation type="journal article" date="2021" name="Syst. Appl. Microbiol.">
        <title>Roseomonas hellenica sp. nov., isolated from roots of wild-growing Alkanna tinctoria.</title>
        <authorList>
            <person name="Rat A."/>
            <person name="Naranjo H.D."/>
            <person name="Lebbe L."/>
            <person name="Cnockaert M."/>
            <person name="Krigas N."/>
            <person name="Grigoriadou K."/>
            <person name="Maloupa E."/>
            <person name="Willems A."/>
        </authorList>
    </citation>
    <scope>NUCLEOTIDE SEQUENCE</scope>
    <source>
        <strain evidence="3">LMG 28251</strain>
    </source>
</reference>
<dbReference type="InterPro" id="IPR010982">
    <property type="entry name" value="Lambda_DNA-bd_dom_sf"/>
</dbReference>
<evidence type="ECO:0000313" key="4">
    <source>
        <dbReference type="Proteomes" id="UP001196068"/>
    </source>
</evidence>
<organism evidence="3 4">
    <name type="scientific">Plastoroseomonas arctica</name>
    <dbReference type="NCBI Taxonomy" id="1509237"/>
    <lineage>
        <taxon>Bacteria</taxon>
        <taxon>Pseudomonadati</taxon>
        <taxon>Pseudomonadota</taxon>
        <taxon>Alphaproteobacteria</taxon>
        <taxon>Acetobacterales</taxon>
        <taxon>Acetobacteraceae</taxon>
        <taxon>Plastoroseomonas</taxon>
    </lineage>
</organism>
<dbReference type="Proteomes" id="UP001196068">
    <property type="component" value="Unassembled WGS sequence"/>
</dbReference>
<accession>A0AAF1KL56</accession>
<dbReference type="SMART" id="SM00530">
    <property type="entry name" value="HTH_XRE"/>
    <property type="match status" value="1"/>
</dbReference>
<sequence length="155" mass="16692">MPIQPDSARAPAAKPRVAAGATPERNSQRASAADHHVGSRIRERRVMMGLSQQQLAGMIGVTYQQAHKYERGLNRISAGRLFEIAGVLAVPVSWFFDGLQDGADPKALSPRQRMGLELARNFALIDNEKHQEALSQMARALAAQAAAAKAGATPR</sequence>
<dbReference type="SUPFAM" id="SSF47413">
    <property type="entry name" value="lambda repressor-like DNA-binding domains"/>
    <property type="match status" value="1"/>
</dbReference>
<reference evidence="3" key="1">
    <citation type="submission" date="2020-01" db="EMBL/GenBank/DDBJ databases">
        <authorList>
            <person name="Rat A."/>
        </authorList>
    </citation>
    <scope>NUCLEOTIDE SEQUENCE</scope>
    <source>
        <strain evidence="3">LMG 28251</strain>
    </source>
</reference>
<keyword evidence="4" id="KW-1185">Reference proteome</keyword>
<comment type="caution">
    <text evidence="3">The sequence shown here is derived from an EMBL/GenBank/DDBJ whole genome shotgun (WGS) entry which is preliminary data.</text>
</comment>
<evidence type="ECO:0000259" key="2">
    <source>
        <dbReference type="PROSITE" id="PS50943"/>
    </source>
</evidence>